<keyword evidence="1" id="KW-0472">Membrane</keyword>
<accession>A0ABQ5KY51</accession>
<dbReference type="Proteomes" id="UP001057375">
    <property type="component" value="Unassembled WGS sequence"/>
</dbReference>
<proteinExistence type="predicted"/>
<evidence type="ECO:0000313" key="2">
    <source>
        <dbReference type="EMBL" id="GKT37372.1"/>
    </source>
</evidence>
<keyword evidence="1" id="KW-0812">Transmembrane</keyword>
<evidence type="ECO:0000256" key="1">
    <source>
        <dbReference type="SAM" id="Phobius"/>
    </source>
</evidence>
<evidence type="ECO:0000313" key="3">
    <source>
        <dbReference type="Proteomes" id="UP001057375"/>
    </source>
</evidence>
<dbReference type="EMBL" id="BQXS01011466">
    <property type="protein sequence ID" value="GKT37372.1"/>
    <property type="molecule type" value="Genomic_DNA"/>
</dbReference>
<sequence>MVEKLLEAQPSLVHAKRGVPRLDEEVWNSVHKARHIALFLVSESLLCPLFIFIICVFPFSSLPTINSHLSDDRMQQFNYPNNLDGKLTPIFSINNVYIEVCKPSLSGDNGIVGIPGLPLKVISSTFCGLMVICYSTLLHSYESWPEYDSWISCVNADGWA</sequence>
<organism evidence="2 3">
    <name type="scientific">Aduncisulcus paluster</name>
    <dbReference type="NCBI Taxonomy" id="2918883"/>
    <lineage>
        <taxon>Eukaryota</taxon>
        <taxon>Metamonada</taxon>
        <taxon>Carpediemonas-like organisms</taxon>
        <taxon>Aduncisulcus</taxon>
    </lineage>
</organism>
<name>A0ABQ5KY51_9EUKA</name>
<protein>
    <submittedName>
        <fullName evidence="2">Uncharacterized protein</fullName>
    </submittedName>
</protein>
<feature type="transmembrane region" description="Helical" evidence="1">
    <location>
        <begin position="36"/>
        <end position="59"/>
    </location>
</feature>
<keyword evidence="1" id="KW-1133">Transmembrane helix</keyword>
<keyword evidence="3" id="KW-1185">Reference proteome</keyword>
<comment type="caution">
    <text evidence="2">The sequence shown here is derived from an EMBL/GenBank/DDBJ whole genome shotgun (WGS) entry which is preliminary data.</text>
</comment>
<gene>
    <name evidence="2" type="ORF">ADUPG1_010168</name>
</gene>
<reference evidence="2" key="1">
    <citation type="submission" date="2022-03" db="EMBL/GenBank/DDBJ databases">
        <title>Draft genome sequence of Aduncisulcus paluster, a free-living microaerophilic Fornicata.</title>
        <authorList>
            <person name="Yuyama I."/>
            <person name="Kume K."/>
            <person name="Tamura T."/>
            <person name="Inagaki Y."/>
            <person name="Hashimoto T."/>
        </authorList>
    </citation>
    <scope>NUCLEOTIDE SEQUENCE</scope>
    <source>
        <strain evidence="2">NY0171</strain>
    </source>
</reference>